<feature type="domain" description="Sialidase" evidence="1">
    <location>
        <begin position="45"/>
        <end position="369"/>
    </location>
</feature>
<dbReference type="Gene3D" id="2.120.10.10">
    <property type="match status" value="1"/>
</dbReference>
<keyword evidence="2" id="KW-0378">Hydrolase</keyword>
<comment type="caution">
    <text evidence="2">The sequence shown here is derived from an EMBL/GenBank/DDBJ whole genome shotgun (WGS) entry which is preliminary data.</text>
</comment>
<reference evidence="2" key="1">
    <citation type="submission" date="2021-11" db="EMBL/GenBank/DDBJ databases">
        <title>Halomonas sp., isolated from a coastal aquaculture zone in Dongshan Bay.</title>
        <authorList>
            <person name="Lin W."/>
        </authorList>
    </citation>
    <scope>NUCLEOTIDE SEQUENCE</scope>
    <source>
        <strain evidence="2">Yzlin-01</strain>
    </source>
</reference>
<gene>
    <name evidence="2" type="ORF">LLY24_11490</name>
</gene>
<accession>A0ABT2EFP4</accession>
<dbReference type="RefSeq" id="WP_259036443.1">
    <property type="nucleotide sequence ID" value="NZ_JAJISC010000005.1"/>
</dbReference>
<proteinExistence type="predicted"/>
<dbReference type="PANTHER" id="PTHR43752">
    <property type="entry name" value="BNR/ASP-BOX REPEAT FAMILY PROTEIN"/>
    <property type="match status" value="1"/>
</dbReference>
<evidence type="ECO:0000313" key="3">
    <source>
        <dbReference type="Proteomes" id="UP001165542"/>
    </source>
</evidence>
<keyword evidence="3" id="KW-1185">Reference proteome</keyword>
<evidence type="ECO:0000313" key="2">
    <source>
        <dbReference type="EMBL" id="MCS2609935.1"/>
    </source>
</evidence>
<sequence>MSEVIDRPKVGQLHTAVIDGSRQEAYLPTPCLQNHAAFLHEIDNGDLLCAWFGGTQEGVPDISIHVARLKKGGTQWSNPVKLSDDTTRSEQNPVLFTAPDGALWLLYTAQLSGHQNTAIIRHRISHDGGETWSKTKDLFEMPGIFIRQPPVFTPDGNWVLPIFLCRVAEGERWTGNDDISAVMVSKDAGRSWHQHDVPKSVGCVHMNIQALKDGSFIALYRSRWADNIYLSRSKDAIHWSEPEPTELPNNNSSIQFTCLDNGHLALVYNHRRADPNAERRTSLYDDIEDSEDHGELVDQTSKADKSAFWGAPRAPMTLAISTDGGRSWPIRRDLEIGDGYCMTNNSVDKKNREYSYPTIIQGQDGKLHIAFTYFRQRIKYVRVRETWAYN</sequence>
<dbReference type="Proteomes" id="UP001165542">
    <property type="component" value="Unassembled WGS sequence"/>
</dbReference>
<name>A0ABT2EFP4_9GAMM</name>
<protein>
    <submittedName>
        <fullName evidence="2">Exo-alpha-sialidase</fullName>
        <ecNumber evidence="2">3.2.1.18</ecNumber>
    </submittedName>
</protein>
<organism evidence="2 3">
    <name type="scientific">Halomonas dongshanensis</name>
    <dbReference type="NCBI Taxonomy" id="2890835"/>
    <lineage>
        <taxon>Bacteria</taxon>
        <taxon>Pseudomonadati</taxon>
        <taxon>Pseudomonadota</taxon>
        <taxon>Gammaproteobacteria</taxon>
        <taxon>Oceanospirillales</taxon>
        <taxon>Halomonadaceae</taxon>
        <taxon>Halomonas</taxon>
    </lineage>
</organism>
<dbReference type="PANTHER" id="PTHR43752:SF2">
    <property type="entry name" value="BNR_ASP-BOX REPEAT FAMILY PROTEIN"/>
    <property type="match status" value="1"/>
</dbReference>
<dbReference type="GO" id="GO:0004308">
    <property type="term" value="F:exo-alpha-sialidase activity"/>
    <property type="evidence" value="ECO:0007669"/>
    <property type="project" value="UniProtKB-EC"/>
</dbReference>
<dbReference type="SUPFAM" id="SSF50939">
    <property type="entry name" value="Sialidases"/>
    <property type="match status" value="1"/>
</dbReference>
<dbReference type="EMBL" id="JAJISC010000005">
    <property type="protein sequence ID" value="MCS2609935.1"/>
    <property type="molecule type" value="Genomic_DNA"/>
</dbReference>
<dbReference type="CDD" id="cd15482">
    <property type="entry name" value="Sialidase_non-viral"/>
    <property type="match status" value="1"/>
</dbReference>
<evidence type="ECO:0000259" key="1">
    <source>
        <dbReference type="Pfam" id="PF13088"/>
    </source>
</evidence>
<keyword evidence="2" id="KW-0326">Glycosidase</keyword>
<dbReference type="EC" id="3.2.1.18" evidence="2"/>
<dbReference type="InterPro" id="IPR011040">
    <property type="entry name" value="Sialidase"/>
</dbReference>
<dbReference type="InterPro" id="IPR036278">
    <property type="entry name" value="Sialidase_sf"/>
</dbReference>
<dbReference type="Pfam" id="PF13088">
    <property type="entry name" value="BNR_2"/>
    <property type="match status" value="1"/>
</dbReference>